<dbReference type="RefSeq" id="WP_173955303.1">
    <property type="nucleotide sequence ID" value="NZ_CP028942.1"/>
</dbReference>
<evidence type="ECO:0000313" key="3">
    <source>
        <dbReference type="Proteomes" id="UP000503312"/>
    </source>
</evidence>
<dbReference type="KEGG" id="ptrp:DCO17_02845"/>
<keyword evidence="1" id="KW-0812">Transmembrane</keyword>
<keyword evidence="1" id="KW-1133">Transmembrane helix</keyword>
<name>A0A6M9PVD9_9BURK</name>
<reference evidence="2 3" key="1">
    <citation type="submission" date="2018-04" db="EMBL/GenBank/DDBJ databases">
        <title>Polynucleobacter sp. UH21B genome.</title>
        <authorList>
            <person name="Hahn M.W."/>
        </authorList>
    </citation>
    <scope>NUCLEOTIDE SEQUENCE [LARGE SCALE GENOMIC DNA]</scope>
    <source>
        <strain evidence="2 3">MWH-UH21B</strain>
    </source>
</reference>
<keyword evidence="3" id="KW-1185">Reference proteome</keyword>
<organism evidence="2 3">
    <name type="scientific">Polynucleobacter tropicus</name>
    <dbReference type="NCBI Taxonomy" id="1743174"/>
    <lineage>
        <taxon>Bacteria</taxon>
        <taxon>Pseudomonadati</taxon>
        <taxon>Pseudomonadota</taxon>
        <taxon>Betaproteobacteria</taxon>
        <taxon>Burkholderiales</taxon>
        <taxon>Burkholderiaceae</taxon>
        <taxon>Polynucleobacter</taxon>
    </lineage>
</organism>
<dbReference type="Proteomes" id="UP000503312">
    <property type="component" value="Chromosome"/>
</dbReference>
<proteinExistence type="predicted"/>
<feature type="transmembrane region" description="Helical" evidence="1">
    <location>
        <begin position="12"/>
        <end position="34"/>
    </location>
</feature>
<sequence length="110" mass="12520">MKQIKITGRTLIKLAILSFSIFIFIGIGIHFLGFRVAIRFSPEMTKEMGGVITRKELDEIEATYREKLQALQRQLPLIESKIISLSKLKDQFSELATPTPIKSKPQNTDN</sequence>
<evidence type="ECO:0000313" key="2">
    <source>
        <dbReference type="EMBL" id="QKM64261.1"/>
    </source>
</evidence>
<keyword evidence="1" id="KW-0472">Membrane</keyword>
<gene>
    <name evidence="2" type="ORF">DCO17_02845</name>
</gene>
<dbReference type="EMBL" id="CP028942">
    <property type="protein sequence ID" value="QKM64261.1"/>
    <property type="molecule type" value="Genomic_DNA"/>
</dbReference>
<dbReference type="AlphaFoldDB" id="A0A6M9PVD9"/>
<accession>A0A6M9PVD9</accession>
<protein>
    <submittedName>
        <fullName evidence="2">Uncharacterized protein</fullName>
    </submittedName>
</protein>
<evidence type="ECO:0000256" key="1">
    <source>
        <dbReference type="SAM" id="Phobius"/>
    </source>
</evidence>